<dbReference type="RefSeq" id="XP_025530381.1">
    <property type="nucleotide sequence ID" value="XM_025667113.1"/>
</dbReference>
<accession>A0A8T8X8I8</accession>
<dbReference type="GeneID" id="37170805"/>
<gene>
    <name evidence="2" type="ORF">BO86DRAFT_244445</name>
</gene>
<keyword evidence="3" id="KW-1185">Reference proteome</keyword>
<dbReference type="EMBL" id="KZ824778">
    <property type="protein sequence ID" value="RAH84487.1"/>
    <property type="molecule type" value="Genomic_DNA"/>
</dbReference>
<feature type="chain" id="PRO_5035753008" evidence="1">
    <location>
        <begin position="30"/>
        <end position="60"/>
    </location>
</feature>
<reference evidence="2 3" key="1">
    <citation type="submission" date="2018-02" db="EMBL/GenBank/DDBJ databases">
        <title>The genomes of Aspergillus section Nigri reveals drivers in fungal speciation.</title>
        <authorList>
            <consortium name="DOE Joint Genome Institute"/>
            <person name="Vesth T.C."/>
            <person name="Nybo J."/>
            <person name="Theobald S."/>
            <person name="Brandl J."/>
            <person name="Frisvad J.C."/>
            <person name="Nielsen K.F."/>
            <person name="Lyhne E.K."/>
            <person name="Kogle M.E."/>
            <person name="Kuo A."/>
            <person name="Riley R."/>
            <person name="Clum A."/>
            <person name="Nolan M."/>
            <person name="Lipzen A."/>
            <person name="Salamov A."/>
            <person name="Henrissat B."/>
            <person name="Wiebenga A."/>
            <person name="De vries R.P."/>
            <person name="Grigoriev I.V."/>
            <person name="Mortensen U.H."/>
            <person name="Andersen M.R."/>
            <person name="Baker S.E."/>
        </authorList>
    </citation>
    <scope>NUCLEOTIDE SEQUENCE [LARGE SCALE GENOMIC DNA]</scope>
    <source>
        <strain evidence="2 3">CBS 114.51</strain>
    </source>
</reference>
<sequence length="60" mass="7116">MWVKRGRERFSRTLGWTTLKTLFFRCVFSSYVSSKQAVGWSVCRYVRPVLLNRSLVSQLQ</sequence>
<name>A0A8T8X8I8_ASPJA</name>
<protein>
    <submittedName>
        <fullName evidence="2">Uncharacterized protein</fullName>
    </submittedName>
</protein>
<proteinExistence type="predicted"/>
<organism evidence="2 3">
    <name type="scientific">Aspergillus japonicus CBS 114.51</name>
    <dbReference type="NCBI Taxonomy" id="1448312"/>
    <lineage>
        <taxon>Eukaryota</taxon>
        <taxon>Fungi</taxon>
        <taxon>Dikarya</taxon>
        <taxon>Ascomycota</taxon>
        <taxon>Pezizomycotina</taxon>
        <taxon>Eurotiomycetes</taxon>
        <taxon>Eurotiomycetidae</taxon>
        <taxon>Eurotiales</taxon>
        <taxon>Aspergillaceae</taxon>
        <taxon>Aspergillus</taxon>
        <taxon>Aspergillus subgen. Circumdati</taxon>
    </lineage>
</organism>
<dbReference type="AlphaFoldDB" id="A0A8T8X8I8"/>
<feature type="signal peptide" evidence="1">
    <location>
        <begin position="1"/>
        <end position="29"/>
    </location>
</feature>
<dbReference type="Proteomes" id="UP000249497">
    <property type="component" value="Unassembled WGS sequence"/>
</dbReference>
<evidence type="ECO:0000313" key="3">
    <source>
        <dbReference type="Proteomes" id="UP000249497"/>
    </source>
</evidence>
<keyword evidence="1" id="KW-0732">Signal</keyword>
<evidence type="ECO:0000256" key="1">
    <source>
        <dbReference type="SAM" id="SignalP"/>
    </source>
</evidence>
<evidence type="ECO:0000313" key="2">
    <source>
        <dbReference type="EMBL" id="RAH84487.1"/>
    </source>
</evidence>